<evidence type="ECO:0000313" key="8">
    <source>
        <dbReference type="Proteomes" id="UP001301350"/>
    </source>
</evidence>
<comment type="caution">
    <text evidence="7">The sequence shown here is derived from an EMBL/GenBank/DDBJ whole genome shotgun (WGS) entry which is preliminary data.</text>
</comment>
<evidence type="ECO:0000313" key="7">
    <source>
        <dbReference type="EMBL" id="KAK4536135.1"/>
    </source>
</evidence>
<comment type="subcellular location">
    <subcellularLocation>
        <location evidence="1">Nucleus</location>
    </subcellularLocation>
</comment>
<protein>
    <recommendedName>
        <fullName evidence="9">Chromosome transmission fidelity protein 8</fullName>
    </recommendedName>
</protein>
<dbReference type="AlphaFoldDB" id="A0AAV9IUZ5"/>
<dbReference type="GO" id="GO:0006260">
    <property type="term" value="P:DNA replication"/>
    <property type="evidence" value="ECO:0007669"/>
    <property type="project" value="UniProtKB-KW"/>
</dbReference>
<evidence type="ECO:0000256" key="5">
    <source>
        <dbReference type="ARBA" id="ARBA00023306"/>
    </source>
</evidence>
<keyword evidence="4" id="KW-0539">Nucleus</keyword>
<evidence type="ECO:0000256" key="2">
    <source>
        <dbReference type="ARBA" id="ARBA00022705"/>
    </source>
</evidence>
<organism evidence="7 8">
    <name type="scientific">Cyanidium caldarium</name>
    <name type="common">Red alga</name>
    <dbReference type="NCBI Taxonomy" id="2771"/>
    <lineage>
        <taxon>Eukaryota</taxon>
        <taxon>Rhodophyta</taxon>
        <taxon>Bangiophyceae</taxon>
        <taxon>Cyanidiales</taxon>
        <taxon>Cyanidiaceae</taxon>
        <taxon>Cyanidium</taxon>
    </lineage>
</organism>
<gene>
    <name evidence="7" type="ORF">CDCA_CDCA07G2160</name>
</gene>
<evidence type="ECO:0000256" key="3">
    <source>
        <dbReference type="ARBA" id="ARBA00023125"/>
    </source>
</evidence>
<evidence type="ECO:0008006" key="9">
    <source>
        <dbReference type="Google" id="ProtNLM"/>
    </source>
</evidence>
<evidence type="ECO:0000256" key="6">
    <source>
        <dbReference type="ARBA" id="ARBA00038447"/>
    </source>
</evidence>
<proteinExistence type="inferred from homology"/>
<keyword evidence="5" id="KW-0131">Cell cycle</keyword>
<dbReference type="GO" id="GO:0003677">
    <property type="term" value="F:DNA binding"/>
    <property type="evidence" value="ECO:0007669"/>
    <property type="project" value="UniProtKB-KW"/>
</dbReference>
<dbReference type="Pfam" id="PF09696">
    <property type="entry name" value="Ctf8"/>
    <property type="match status" value="1"/>
</dbReference>
<dbReference type="PANTHER" id="PTHR28605:SF1">
    <property type="entry name" value="CHROMOSOME TRANSMISSION FIDELITY FACTOR 8"/>
    <property type="match status" value="1"/>
</dbReference>
<dbReference type="PANTHER" id="PTHR28605">
    <property type="entry name" value="CTF8, CHROMOSOME TRANSMISSION FIDELITY FACTOR 8 HOMOLOG (S. CEREVISIAE)"/>
    <property type="match status" value="1"/>
</dbReference>
<dbReference type="EMBL" id="JANCYW010000007">
    <property type="protein sequence ID" value="KAK4536135.1"/>
    <property type="molecule type" value="Genomic_DNA"/>
</dbReference>
<keyword evidence="2" id="KW-0235">DNA replication</keyword>
<evidence type="ECO:0000256" key="1">
    <source>
        <dbReference type="ARBA" id="ARBA00004123"/>
    </source>
</evidence>
<comment type="similarity">
    <text evidence="6">Belongs to the CTF8 family.</text>
</comment>
<name>A0AAV9IUZ5_CYACA</name>
<dbReference type="GO" id="GO:0031390">
    <property type="term" value="C:Ctf18 RFC-like complex"/>
    <property type="evidence" value="ECO:0007669"/>
    <property type="project" value="InterPro"/>
</dbReference>
<evidence type="ECO:0000256" key="4">
    <source>
        <dbReference type="ARBA" id="ARBA00023242"/>
    </source>
</evidence>
<dbReference type="GO" id="GO:0007064">
    <property type="term" value="P:mitotic sister chromatid cohesion"/>
    <property type="evidence" value="ECO:0007669"/>
    <property type="project" value="InterPro"/>
</dbReference>
<dbReference type="InterPro" id="IPR018607">
    <property type="entry name" value="Ctf8"/>
</dbReference>
<keyword evidence="3" id="KW-0238">DNA-binding</keyword>
<dbReference type="Proteomes" id="UP001301350">
    <property type="component" value="Unassembled WGS sequence"/>
</dbReference>
<sequence>MRSSADTWGVRSSVRVVLGGKRPEDAMRVAIRVDEEGVREWNMIELQGKLDVVGSDERCDPDVEELRDKAAGELAGTTLGELAWVPPGERPVLMIGSHRLEGEMKRLERPLLVLRRYRRCDQQEDATEWHVVGYTARVWHFGTRPRPVVTAEACQRAPRGKLGLHPFALKKAQVNEK</sequence>
<reference evidence="7 8" key="1">
    <citation type="submission" date="2022-07" db="EMBL/GenBank/DDBJ databases">
        <title>Genome-wide signatures of adaptation to extreme environments.</title>
        <authorList>
            <person name="Cho C.H."/>
            <person name="Yoon H.S."/>
        </authorList>
    </citation>
    <scope>NUCLEOTIDE SEQUENCE [LARGE SCALE GENOMIC DNA]</scope>
    <source>
        <strain evidence="7 8">DBV 063 E5</strain>
    </source>
</reference>
<accession>A0AAV9IUZ5</accession>
<keyword evidence="8" id="KW-1185">Reference proteome</keyword>